<dbReference type="GO" id="GO:0003723">
    <property type="term" value="F:RNA binding"/>
    <property type="evidence" value="ECO:0007669"/>
    <property type="project" value="InterPro"/>
</dbReference>
<feature type="domain" description="RNA 2-O ribose methyltransferase substrate binding" evidence="4">
    <location>
        <begin position="4"/>
        <end position="79"/>
    </location>
</feature>
<dbReference type="CDD" id="cd18103">
    <property type="entry name" value="SpoU-like_RlmB"/>
    <property type="match status" value="1"/>
</dbReference>
<dbReference type="OrthoDB" id="9794400at2"/>
<dbReference type="InterPro" id="IPR004441">
    <property type="entry name" value="rRNA_MeTrfase_TrmH"/>
</dbReference>
<dbReference type="InterPro" id="IPR001537">
    <property type="entry name" value="SpoU_MeTrfase"/>
</dbReference>
<dbReference type="Gene3D" id="3.30.1330.30">
    <property type="match status" value="1"/>
</dbReference>
<sequence length="239" mass="27032">MRNYIYGKKIVENVIKNFSNQIVKIYILKGHSFEQEIYSIIKKNNIKWSSVEKGNFLKIIKEKIKHQGYIAEVKEYQYCELSNIYNNSKERQVILIIDQLQDPQNFGAIIRTASLFNVDGIIIQENNQVKVTPAVVKASVGTIYNIPIVKVSNLKDAINSLKNQGFWIYSSFLGKDSKSINEINFDKKTAIVIGNEATGISKKILSVSDFNFKIETSNVIDSLNVSVATGIILFKISAI</sequence>
<dbReference type="HOGENOM" id="CLU_021322_0_1_14"/>
<proteinExistence type="inferred from homology"/>
<keyword evidence="3 5" id="KW-0808">Transferase</keyword>
<evidence type="ECO:0000256" key="2">
    <source>
        <dbReference type="ARBA" id="ARBA00022603"/>
    </source>
</evidence>
<dbReference type="RefSeq" id="WP_020833867.1">
    <property type="nucleotide sequence ID" value="NC_021846.1"/>
</dbReference>
<dbReference type="SUPFAM" id="SSF55315">
    <property type="entry name" value="L30e-like"/>
    <property type="match status" value="1"/>
</dbReference>
<name>S5MAF2_9MOLU</name>
<organism evidence="5 6">
    <name type="scientific">Spiroplasma taiwanense CT-1</name>
    <dbReference type="NCBI Taxonomy" id="1276220"/>
    <lineage>
        <taxon>Bacteria</taxon>
        <taxon>Bacillati</taxon>
        <taxon>Mycoplasmatota</taxon>
        <taxon>Mollicutes</taxon>
        <taxon>Entomoplasmatales</taxon>
        <taxon>Spiroplasmataceae</taxon>
        <taxon>Spiroplasma</taxon>
    </lineage>
</organism>
<keyword evidence="6" id="KW-1185">Reference proteome</keyword>
<evidence type="ECO:0000256" key="1">
    <source>
        <dbReference type="ARBA" id="ARBA00007228"/>
    </source>
</evidence>
<dbReference type="Pfam" id="PF00588">
    <property type="entry name" value="SpoU_methylase"/>
    <property type="match status" value="1"/>
</dbReference>
<dbReference type="Pfam" id="PF08032">
    <property type="entry name" value="SpoU_sub_bind"/>
    <property type="match status" value="1"/>
</dbReference>
<dbReference type="GO" id="GO:0006396">
    <property type="term" value="P:RNA processing"/>
    <property type="evidence" value="ECO:0007669"/>
    <property type="project" value="InterPro"/>
</dbReference>
<evidence type="ECO:0000256" key="3">
    <source>
        <dbReference type="ARBA" id="ARBA00022679"/>
    </source>
</evidence>
<dbReference type="STRING" id="1276220.STAIW_v1c00310"/>
<comment type="similarity">
    <text evidence="1">Belongs to the class IV-like SAM-binding methyltransferase superfamily. RNA methyltransferase TrmH family.</text>
</comment>
<dbReference type="PANTHER" id="PTHR46429:SF1">
    <property type="entry name" value="23S RRNA (GUANOSINE-2'-O-)-METHYLTRANSFERASE RLMB"/>
    <property type="match status" value="1"/>
</dbReference>
<dbReference type="GO" id="GO:0005829">
    <property type="term" value="C:cytosol"/>
    <property type="evidence" value="ECO:0007669"/>
    <property type="project" value="TreeGrafter"/>
</dbReference>
<dbReference type="GO" id="GO:0032259">
    <property type="term" value="P:methylation"/>
    <property type="evidence" value="ECO:0007669"/>
    <property type="project" value="UniProtKB-KW"/>
</dbReference>
<dbReference type="InterPro" id="IPR029026">
    <property type="entry name" value="tRNA_m1G_MTases_N"/>
</dbReference>
<dbReference type="eggNOG" id="COG0566">
    <property type="taxonomic scope" value="Bacteria"/>
</dbReference>
<dbReference type="PATRIC" id="fig|1276220.3.peg.30"/>
<evidence type="ECO:0000313" key="6">
    <source>
        <dbReference type="Proteomes" id="UP000014984"/>
    </source>
</evidence>
<protein>
    <submittedName>
        <fullName evidence="5">tRNA/rRNA methyltransferase</fullName>
    </submittedName>
</protein>
<dbReference type="InterPro" id="IPR029064">
    <property type="entry name" value="Ribosomal_eL30-like_sf"/>
</dbReference>
<dbReference type="InterPro" id="IPR013123">
    <property type="entry name" value="SpoU_subst-bd"/>
</dbReference>
<dbReference type="KEGG" id="stai:STAIW_v1c00310"/>
<dbReference type="SMART" id="SM00967">
    <property type="entry name" value="SpoU_sub_bind"/>
    <property type="match status" value="1"/>
</dbReference>
<dbReference type="Proteomes" id="UP000014984">
    <property type="component" value="Chromosome"/>
</dbReference>
<dbReference type="PANTHER" id="PTHR46429">
    <property type="entry name" value="23S RRNA (GUANOSINE-2'-O-)-METHYLTRANSFERASE RLMB"/>
    <property type="match status" value="1"/>
</dbReference>
<accession>S5MAF2</accession>
<dbReference type="NCBIfam" id="TIGR00186">
    <property type="entry name" value="rRNA_methyl_3"/>
    <property type="match status" value="1"/>
</dbReference>
<dbReference type="SUPFAM" id="SSF75217">
    <property type="entry name" value="alpha/beta knot"/>
    <property type="match status" value="1"/>
</dbReference>
<gene>
    <name evidence="5" type="ORF">STAIW_v1c00310</name>
</gene>
<dbReference type="GO" id="GO:0008173">
    <property type="term" value="F:RNA methyltransferase activity"/>
    <property type="evidence" value="ECO:0007669"/>
    <property type="project" value="InterPro"/>
</dbReference>
<dbReference type="EMBL" id="CP005074">
    <property type="protein sequence ID" value="AGR40728.1"/>
    <property type="molecule type" value="Genomic_DNA"/>
</dbReference>
<evidence type="ECO:0000313" key="5">
    <source>
        <dbReference type="EMBL" id="AGR40728.1"/>
    </source>
</evidence>
<reference evidence="5 6" key="1">
    <citation type="journal article" date="2013" name="Genome Biol. Evol.">
        <title>Comparison of metabolic capacities and inference of gene content evolution in mosquito-associated Spiroplasma diminutum and S. taiwanense.</title>
        <authorList>
            <person name="Lo W.S."/>
            <person name="Ku C."/>
            <person name="Chen L.L."/>
            <person name="Chang T.H."/>
            <person name="Kuo C.H."/>
        </authorList>
    </citation>
    <scope>NUCLEOTIDE SEQUENCE [LARGE SCALE GENOMIC DNA]</scope>
    <source>
        <strain evidence="5">CT-1</strain>
    </source>
</reference>
<evidence type="ECO:0000259" key="4">
    <source>
        <dbReference type="SMART" id="SM00967"/>
    </source>
</evidence>
<keyword evidence="2 5" id="KW-0489">Methyltransferase</keyword>
<dbReference type="InterPro" id="IPR029028">
    <property type="entry name" value="Alpha/beta_knot_MTases"/>
</dbReference>
<dbReference type="AlphaFoldDB" id="S5MAF2"/>
<dbReference type="Gene3D" id="3.40.1280.10">
    <property type="match status" value="1"/>
</dbReference>